<evidence type="ECO:0000256" key="2">
    <source>
        <dbReference type="ARBA" id="ARBA00023043"/>
    </source>
</evidence>
<feature type="repeat" description="ANK" evidence="3">
    <location>
        <begin position="339"/>
        <end position="371"/>
    </location>
</feature>
<dbReference type="SUPFAM" id="SSF48403">
    <property type="entry name" value="Ankyrin repeat"/>
    <property type="match status" value="1"/>
</dbReference>
<dbReference type="PROSITE" id="PS50297">
    <property type="entry name" value="ANK_REP_REGION"/>
    <property type="match status" value="2"/>
</dbReference>
<keyword evidence="6" id="KW-1185">Reference proteome</keyword>
<feature type="repeat" description="ANK" evidence="3">
    <location>
        <begin position="271"/>
        <end position="303"/>
    </location>
</feature>
<keyword evidence="1" id="KW-0677">Repeat</keyword>
<dbReference type="EMBL" id="BEYU01000035">
    <property type="protein sequence ID" value="GBG27702.1"/>
    <property type="molecule type" value="Genomic_DNA"/>
</dbReference>
<evidence type="ECO:0000256" key="3">
    <source>
        <dbReference type="PROSITE-ProRule" id="PRU00023"/>
    </source>
</evidence>
<accession>A0A2R5G9G0</accession>
<dbReference type="InterPro" id="IPR002110">
    <property type="entry name" value="Ankyrin_rpt"/>
</dbReference>
<keyword evidence="2 3" id="KW-0040">ANK repeat</keyword>
<dbReference type="PROSITE" id="PS50088">
    <property type="entry name" value="ANK_REPEAT"/>
    <property type="match status" value="2"/>
</dbReference>
<feature type="region of interest" description="Disordered" evidence="4">
    <location>
        <begin position="1"/>
        <end position="140"/>
    </location>
</feature>
<reference evidence="5 6" key="1">
    <citation type="submission" date="2017-12" db="EMBL/GenBank/DDBJ databases">
        <title>Sequencing, de novo assembly and annotation of complete genome of a new Thraustochytrid species, strain FCC1311.</title>
        <authorList>
            <person name="Sedici K."/>
            <person name="Godart F."/>
            <person name="Aiese Cigliano R."/>
            <person name="Sanseverino W."/>
            <person name="Barakat M."/>
            <person name="Ortet P."/>
            <person name="Marechal E."/>
            <person name="Cagnac O."/>
            <person name="Amato A."/>
        </authorList>
    </citation>
    <scope>NUCLEOTIDE SEQUENCE [LARGE SCALE GENOMIC DNA]</scope>
</reference>
<organism evidence="5 6">
    <name type="scientific">Hondaea fermentalgiana</name>
    <dbReference type="NCBI Taxonomy" id="2315210"/>
    <lineage>
        <taxon>Eukaryota</taxon>
        <taxon>Sar</taxon>
        <taxon>Stramenopiles</taxon>
        <taxon>Bigyra</taxon>
        <taxon>Labyrinthulomycetes</taxon>
        <taxon>Thraustochytrida</taxon>
        <taxon>Thraustochytriidae</taxon>
        <taxon>Hondaea</taxon>
    </lineage>
</organism>
<gene>
    <name evidence="5" type="ORF">FCC1311_039252</name>
</gene>
<dbReference type="OrthoDB" id="191399at2759"/>
<dbReference type="InParanoid" id="A0A2R5G9G0"/>
<evidence type="ECO:0000256" key="1">
    <source>
        <dbReference type="ARBA" id="ARBA00022737"/>
    </source>
</evidence>
<dbReference type="PANTHER" id="PTHR24189">
    <property type="entry name" value="MYOTROPHIN"/>
    <property type="match status" value="1"/>
</dbReference>
<dbReference type="Pfam" id="PF12796">
    <property type="entry name" value="Ank_2"/>
    <property type="match status" value="1"/>
</dbReference>
<evidence type="ECO:0000313" key="6">
    <source>
        <dbReference type="Proteomes" id="UP000241890"/>
    </source>
</evidence>
<evidence type="ECO:0000313" key="5">
    <source>
        <dbReference type="EMBL" id="GBG27702.1"/>
    </source>
</evidence>
<feature type="compositionally biased region" description="Basic and acidic residues" evidence="4">
    <location>
        <begin position="94"/>
        <end position="103"/>
    </location>
</feature>
<sequence length="890" mass="96627">MVRQHEDEDIGRNDKVMDKAAQEDEVEVEAEVEAEAEGKTEDKIKDKDKDEKIGRPLIISEPMPQNGSLAQACRPMPSWPGPKMETSPTEGFQELEKTAEPPQRKARTKVRPRSPLPPAFTEASSSASNDRGAEPNDVSVADRASSNAALLKACAEGDLTGVVKWANSVRQDGDLLAARLHGVCRSDGWGPLALAVEARNPGVVEMLVHWNAESAPRTYAAGLNRGRDEERASALHHICHLGDEALLEAALRAGAGHSVAAGLNLEARDPRGRTPLHVAASRIDAAATKLLLDHGASPVAKDKLGNSPLHLAVAAAPRFEVPASFVALLRPRIDARNREDETPLHVAASSGANEAVAELIVRGADVHAVDNSSMMRTNPSAAEVSLVALGDAVQIRDAALGLGTSIEHEATTRTERALDALRLVLLQTDPPVTLTERFQTPVVKDALRFVYQGSLRGSPLAAFTANRDTERFVDGREVLAHVEDAVSLLVLANEWLLPALETLATEAVHLLLERHVLTSRGLARRKGTPRIRTAHVEELCRFAVDGLGSETLVDICNRIILLMRKLKRKDNRHVILPPKECVLPHGHDLQCSCPRGMLERHGLRFCRRPDSVVVDVAQMLAASEIDGSSVLALAPARLRKQIEAEGARLDARLYVEPARYGQEGDPAGQQILEDLGMVITDDVSTAPDIDEFEARFASLAHQSHVSLDVSTAIAANEEEGDATSDRPICLYAAAFSNVVDRRTWEVILRFVSIGVIEDGCAPRSTAEAVSMAQLADDLGLVGFSHVLQAILDEKDLMSSDTNGKERSTALNMLLESKFHPTLWELEVQFRCELLEVADTSSLSPQLEEHLGRKFPENLPRSCACAVLALEGLLRPHLEPMEECGKSRPQV</sequence>
<feature type="compositionally biased region" description="Acidic residues" evidence="4">
    <location>
        <begin position="23"/>
        <end position="35"/>
    </location>
</feature>
<name>A0A2R5G9G0_9STRA</name>
<dbReference type="InterPro" id="IPR036770">
    <property type="entry name" value="Ankyrin_rpt-contain_sf"/>
</dbReference>
<dbReference type="SMART" id="SM00248">
    <property type="entry name" value="ANK"/>
    <property type="match status" value="5"/>
</dbReference>
<dbReference type="Gene3D" id="1.25.40.20">
    <property type="entry name" value="Ankyrin repeat-containing domain"/>
    <property type="match status" value="1"/>
</dbReference>
<dbReference type="PANTHER" id="PTHR24189:SF50">
    <property type="entry name" value="ANKYRIN REPEAT AND SOCS BOX PROTEIN 2"/>
    <property type="match status" value="1"/>
</dbReference>
<dbReference type="Proteomes" id="UP000241890">
    <property type="component" value="Unassembled WGS sequence"/>
</dbReference>
<dbReference type="InterPro" id="IPR050745">
    <property type="entry name" value="Multifunctional_regulatory"/>
</dbReference>
<evidence type="ECO:0000256" key="4">
    <source>
        <dbReference type="SAM" id="MobiDB-lite"/>
    </source>
</evidence>
<dbReference type="AlphaFoldDB" id="A0A2R5G9G0"/>
<comment type="caution">
    <text evidence="5">The sequence shown here is derived from an EMBL/GenBank/DDBJ whole genome shotgun (WGS) entry which is preliminary data.</text>
</comment>
<proteinExistence type="predicted"/>
<dbReference type="Pfam" id="PF00023">
    <property type="entry name" value="Ank"/>
    <property type="match status" value="1"/>
</dbReference>
<protein>
    <submittedName>
        <fullName evidence="5">Ankyrin repeat domain-containing protein 54</fullName>
    </submittedName>
</protein>
<feature type="compositionally biased region" description="Basic and acidic residues" evidence="4">
    <location>
        <begin position="1"/>
        <end position="22"/>
    </location>
</feature>
<feature type="compositionally biased region" description="Basic and acidic residues" evidence="4">
    <location>
        <begin position="36"/>
        <end position="54"/>
    </location>
</feature>